<evidence type="ECO:0000259" key="5">
    <source>
        <dbReference type="PROSITE" id="PS50879"/>
    </source>
</evidence>
<feature type="compositionally biased region" description="Basic residues" evidence="3">
    <location>
        <begin position="548"/>
        <end position="565"/>
    </location>
</feature>
<dbReference type="InterPro" id="IPR036397">
    <property type="entry name" value="RNaseH_sf"/>
</dbReference>
<dbReference type="EMBL" id="JAMFTS010000005">
    <property type="protein sequence ID" value="KAJ4746427.1"/>
    <property type="molecule type" value="Genomic_DNA"/>
</dbReference>
<dbReference type="Gene3D" id="3.30.420.10">
    <property type="entry name" value="Ribonuclease H-like superfamily/Ribonuclease H"/>
    <property type="match status" value="2"/>
</dbReference>
<feature type="compositionally biased region" description="Basic and acidic residues" evidence="3">
    <location>
        <begin position="657"/>
        <end position="680"/>
    </location>
</feature>
<dbReference type="Gene3D" id="3.10.10.10">
    <property type="entry name" value="HIV Type 1 Reverse Transcriptase, subunit A, domain 1"/>
    <property type="match status" value="1"/>
</dbReference>
<evidence type="ECO:0000259" key="6">
    <source>
        <dbReference type="PROSITE" id="PS50994"/>
    </source>
</evidence>
<dbReference type="SUPFAM" id="SSF53098">
    <property type="entry name" value="Ribonuclease H-like"/>
    <property type="match status" value="2"/>
</dbReference>
<dbReference type="InterPro" id="IPR043502">
    <property type="entry name" value="DNA/RNA_pol_sf"/>
</dbReference>
<accession>A0AAV8BVC5</accession>
<feature type="compositionally biased region" description="Pro residues" evidence="3">
    <location>
        <begin position="165"/>
        <end position="181"/>
    </location>
</feature>
<dbReference type="Gene3D" id="3.30.70.270">
    <property type="match status" value="2"/>
</dbReference>
<feature type="domain" description="Integrase catalytic" evidence="6">
    <location>
        <begin position="1701"/>
        <end position="1860"/>
    </location>
</feature>
<sequence length="1987" mass="225968">MRVDPEPLRLRWVQDKKPLERTLPRGSPWRKRFLRISGFGNYPGILCDLQRAYAREISTQLRTSALGLETKERQIEHCNLQHSSYDPQPPPPGTEQTSDQSVSISLAPRHNPPTITNAALHDMRNYQPPPHVLPFTMPSLTPSSVHSSHNHQPQPPLPQQSQAPRDPPYQPPVITPSPPQQYPYQHPIFPADQSGIPAQPSNQTHTRLSNREELALHSEDYRPQPSHRRPHYTNISNHSCSHTRDRSKSRSRRSKRRSPSSGYDTHSSSELSSRKSPSRRRRGRYSTSTRSSSPSLSQTSDTSDGRSKPRTHRLRKIPWKRHGSPSPPRGALARHLYKGKVLRLKDFASLDKYPAYPAHDARAFVNTFRESMLITGASERTMCLVFPTRLEGVAWEWYAQLPPGSVSSYRDLTTKFLKRFASVRAPPKTCMDLMGIRQHPSEHTRDYLDRFSIEANKCGDYREDMALLAVQRGLLEGPVQWAAMTEKFSDFAAFRERAEHLIRAEEHIAAIQGYRHNTFAAPYNRQSTSPKKPQPPSSPRDRQSSRSPRPRRRDAKPSRRNRGRRANSAEDNAPYYKMYHVTTEPQDRVYDRIKHNKEMRRAPPITRTEVFDRNSYCEYHGSSGHRTKDCLKLKDEIERLVRQTNILEHFLAKDDKGKRKMQHLHESGTNADDRRTEHPSNPRPQTTASDRQQRISPPPVMFIEGKAAENPRRQQPFHVFQIKHRSESTQVISFGPHDYDGVQLPHDDAIVLMLRINGIRVKRILVDTGSSADVMYFDALKRMGLGKYPLQPMTTSLVGFTGDKLKPLGTIDLDVSFGDAPRTVVTNVRFIVVDAPSAYNVILGRTSLNSIGAVVSTPHLMIKFPTPQGVGIVRGEQQIAKECYRITMAPQIAHIERSRKHRQFVASLGELSTEPLKTPSTEAMEDTEPVVLRDGQVTQLGTLLPATDRHMVRECLIANKDIFANEDDPMPGINRAIAEHRIDTYEEARPVQQRKRKLGLERRKAVQDEVDRLLKAGAIREVEYPRWLANPVLVRKSNGKWRMCIDYTDLNRACPKKSFPLPSIDAMVDSTAGFKYLSFMDAYSGYNQIHMHPDDEEKTSFITEQGLFCYKVMPFGLKNAGAEYQQMVNKVFKAELGGIIEAYIDDMVVKSCTGEEHVQHLNMIFQRMRDVGMRLNPKKSFFCLSSGKFLGYIVSERGIEVHPSKCRAIIDMEAPSTVKEVQELTGRIAALNRFIARSGEVCKPFFQTIKKAKKFEWTPQCQEAFEQIKAYLSSPPVISRPIKGEILYLYVSASAVAVSAALIREEDGAQKPVYFVSKVLRDAEERYSTVEKGAFAVLIAARKLRPYFQAHPIKVISDLPLRKALGNLDVSGRLLKWAVELSEFDISFLPKAAYKGQVLADFVVESTGRTEKRDQEALWHVHVDGAASERGSGLGVQVKGPKGEIFYYAIHITFPVTNNMVEYEALIAGLRLVEAVGATKVRVYMDSQLVVHQINGQYEVHDPTLAKYLEKAKEVLATFDEAMVEHVPRGMNEIADALSKLAKGSDMSSETPITIMEIPESCITATELKVLPISAQLEWYTPIWDYLTTGQLPTDKLTARRIKRWAPEFTILEGELLKKGYRKPWLVCISESQGRKLIDEVHAGICGSHQSPYTVDKRIEREGYFWPTMRKDMIDVVRRCERCQYHSRVSRRPPASLNTIASPWPFDIWGIDILGPFPTARANLRFLVVAVEYFTKWIEAKPLALITSPRVADFVKHNIVYRYGIPHTIISDNGRQFTGAPFQDMCEGFGILSLFSSVSHPQTNGLAEVSNRTILEGLKKKVEGSKGAWPDFLDEILWSYNTTPRTATGRSPFAMVYGMEAVTPMEIVQPTLRTIAYEWTKNNDKKLVELEAIYELREEARARMAEYQRKMRKNFDKKVAPKHFQPGDWVLRSVEATGKHIGKLDPAWDGPFIVTRSIEGRAYRLQDLAGRDLPNAWNAVHLRKFYK</sequence>
<feature type="region of interest" description="Disordered" evidence="3">
    <location>
        <begin position="220"/>
        <end position="332"/>
    </location>
</feature>
<dbReference type="InterPro" id="IPR012337">
    <property type="entry name" value="RNaseH-like_sf"/>
</dbReference>
<dbReference type="Proteomes" id="UP001140206">
    <property type="component" value="Chromosome 5"/>
</dbReference>
<dbReference type="PANTHER" id="PTHR48475">
    <property type="entry name" value="RIBONUCLEASE H"/>
    <property type="match status" value="1"/>
</dbReference>
<dbReference type="Pfam" id="PF13456">
    <property type="entry name" value="RVT_3"/>
    <property type="match status" value="1"/>
</dbReference>
<name>A0AAV8BVC5_9POAL</name>
<gene>
    <name evidence="7" type="ORF">LUZ62_080832</name>
</gene>
<feature type="compositionally biased region" description="Polar residues" evidence="3">
    <location>
        <begin position="94"/>
        <end position="104"/>
    </location>
</feature>
<feature type="region of interest" description="Disordered" evidence="3">
    <location>
        <begin position="657"/>
        <end position="697"/>
    </location>
</feature>
<evidence type="ECO:0000313" key="7">
    <source>
        <dbReference type="EMBL" id="KAJ4746427.1"/>
    </source>
</evidence>
<keyword evidence="2" id="KW-0175">Coiled coil</keyword>
<keyword evidence="1" id="KW-0233">DNA recombination</keyword>
<comment type="caution">
    <text evidence="7">The sequence shown here is derived from an EMBL/GenBank/DDBJ whole genome shotgun (WGS) entry which is preliminary data.</text>
</comment>
<dbReference type="PANTHER" id="PTHR48475:SF2">
    <property type="entry name" value="RIBONUCLEASE H"/>
    <property type="match status" value="1"/>
</dbReference>
<dbReference type="Gene3D" id="2.40.70.10">
    <property type="entry name" value="Acid Proteases"/>
    <property type="match status" value="1"/>
</dbReference>
<feature type="coiled-coil region" evidence="2">
    <location>
        <begin position="1890"/>
        <end position="1917"/>
    </location>
</feature>
<dbReference type="InterPro" id="IPR002156">
    <property type="entry name" value="RNaseH_domain"/>
</dbReference>
<dbReference type="CDD" id="cd00303">
    <property type="entry name" value="retropepsin_like"/>
    <property type="match status" value="1"/>
</dbReference>
<feature type="compositionally biased region" description="Basic residues" evidence="3">
    <location>
        <begin position="308"/>
        <end position="323"/>
    </location>
</feature>
<feature type="compositionally biased region" description="Low complexity" evidence="3">
    <location>
        <begin position="142"/>
        <end position="152"/>
    </location>
</feature>
<feature type="domain" description="Reverse transcriptase" evidence="4">
    <location>
        <begin position="1015"/>
        <end position="1194"/>
    </location>
</feature>
<dbReference type="GO" id="GO:0003676">
    <property type="term" value="F:nucleic acid binding"/>
    <property type="evidence" value="ECO:0007669"/>
    <property type="project" value="InterPro"/>
</dbReference>
<dbReference type="Pfam" id="PF00078">
    <property type="entry name" value="RVT_1"/>
    <property type="match status" value="1"/>
</dbReference>
<dbReference type="CDD" id="cd01647">
    <property type="entry name" value="RT_LTR"/>
    <property type="match status" value="1"/>
</dbReference>
<evidence type="ECO:0000256" key="2">
    <source>
        <dbReference type="SAM" id="Coils"/>
    </source>
</evidence>
<dbReference type="InterPro" id="IPR001584">
    <property type="entry name" value="Integrase_cat-core"/>
</dbReference>
<reference evidence="7" key="1">
    <citation type="submission" date="2022-08" db="EMBL/GenBank/DDBJ databases">
        <authorList>
            <person name="Marques A."/>
        </authorList>
    </citation>
    <scope>NUCLEOTIDE SEQUENCE</scope>
    <source>
        <strain evidence="7">RhyPub2mFocal</strain>
        <tissue evidence="7">Leaves</tissue>
    </source>
</reference>
<dbReference type="SUPFAM" id="SSF56672">
    <property type="entry name" value="DNA/RNA polymerases"/>
    <property type="match status" value="1"/>
</dbReference>
<evidence type="ECO:0000256" key="1">
    <source>
        <dbReference type="ARBA" id="ARBA00023172"/>
    </source>
</evidence>
<feature type="compositionally biased region" description="Low complexity" evidence="3">
    <location>
        <begin position="259"/>
        <end position="275"/>
    </location>
</feature>
<dbReference type="GO" id="GO:0006310">
    <property type="term" value="P:DNA recombination"/>
    <property type="evidence" value="ECO:0007669"/>
    <property type="project" value="UniProtKB-KW"/>
</dbReference>
<dbReference type="Pfam" id="PF03732">
    <property type="entry name" value="Retrotrans_gag"/>
    <property type="match status" value="1"/>
</dbReference>
<evidence type="ECO:0000259" key="4">
    <source>
        <dbReference type="PROSITE" id="PS50878"/>
    </source>
</evidence>
<feature type="domain" description="RNase H type-1" evidence="5">
    <location>
        <begin position="1415"/>
        <end position="1544"/>
    </location>
</feature>
<dbReference type="PROSITE" id="PS50879">
    <property type="entry name" value="RNASE_H_1"/>
    <property type="match status" value="1"/>
</dbReference>
<feature type="region of interest" description="Disordered" evidence="3">
    <location>
        <begin position="521"/>
        <end position="576"/>
    </location>
</feature>
<feature type="compositionally biased region" description="Low complexity" evidence="3">
    <location>
        <begin position="285"/>
        <end position="302"/>
    </location>
</feature>
<feature type="compositionally biased region" description="Basic residues" evidence="3">
    <location>
        <begin position="249"/>
        <end position="258"/>
    </location>
</feature>
<dbReference type="InterPro" id="IPR021109">
    <property type="entry name" value="Peptidase_aspartic_dom_sf"/>
</dbReference>
<dbReference type="Pfam" id="PF17921">
    <property type="entry name" value="Integrase_H2C2"/>
    <property type="match status" value="1"/>
</dbReference>
<dbReference type="GO" id="GO:0004523">
    <property type="term" value="F:RNA-DNA hybrid ribonuclease activity"/>
    <property type="evidence" value="ECO:0007669"/>
    <property type="project" value="InterPro"/>
</dbReference>
<protein>
    <submittedName>
        <fullName evidence="7">Pol-polyprotein</fullName>
    </submittedName>
</protein>
<dbReference type="PROSITE" id="PS50994">
    <property type="entry name" value="INTEGRASE"/>
    <property type="match status" value="1"/>
</dbReference>
<proteinExistence type="predicted"/>
<dbReference type="Gene3D" id="1.10.340.70">
    <property type="match status" value="1"/>
</dbReference>
<dbReference type="InterPro" id="IPR005162">
    <property type="entry name" value="Retrotrans_gag_dom"/>
</dbReference>
<evidence type="ECO:0000256" key="3">
    <source>
        <dbReference type="SAM" id="MobiDB-lite"/>
    </source>
</evidence>
<evidence type="ECO:0000313" key="8">
    <source>
        <dbReference type="Proteomes" id="UP001140206"/>
    </source>
</evidence>
<dbReference type="Pfam" id="PF17919">
    <property type="entry name" value="RT_RNaseH_2"/>
    <property type="match status" value="1"/>
</dbReference>
<feature type="region of interest" description="Disordered" evidence="3">
    <location>
        <begin position="81"/>
        <end position="208"/>
    </location>
</feature>
<dbReference type="InterPro" id="IPR000477">
    <property type="entry name" value="RT_dom"/>
</dbReference>
<organism evidence="7 8">
    <name type="scientific">Rhynchospora pubera</name>
    <dbReference type="NCBI Taxonomy" id="906938"/>
    <lineage>
        <taxon>Eukaryota</taxon>
        <taxon>Viridiplantae</taxon>
        <taxon>Streptophyta</taxon>
        <taxon>Embryophyta</taxon>
        <taxon>Tracheophyta</taxon>
        <taxon>Spermatophyta</taxon>
        <taxon>Magnoliopsida</taxon>
        <taxon>Liliopsida</taxon>
        <taxon>Poales</taxon>
        <taxon>Cyperaceae</taxon>
        <taxon>Cyperoideae</taxon>
        <taxon>Rhynchosporeae</taxon>
        <taxon>Rhynchospora</taxon>
    </lineage>
</organism>
<dbReference type="InterPro" id="IPR041577">
    <property type="entry name" value="RT_RNaseH_2"/>
</dbReference>
<keyword evidence="8" id="KW-1185">Reference proteome</keyword>
<dbReference type="SUPFAM" id="SSF50630">
    <property type="entry name" value="Acid proteases"/>
    <property type="match status" value="1"/>
</dbReference>
<dbReference type="PROSITE" id="PS50878">
    <property type="entry name" value="RT_POL"/>
    <property type="match status" value="1"/>
</dbReference>
<dbReference type="CDD" id="cd09279">
    <property type="entry name" value="RNase_HI_like"/>
    <property type="match status" value="1"/>
</dbReference>
<dbReference type="InterPro" id="IPR041588">
    <property type="entry name" value="Integrase_H2C2"/>
</dbReference>
<dbReference type="InterPro" id="IPR043128">
    <property type="entry name" value="Rev_trsase/Diguanyl_cyclase"/>
</dbReference>
<dbReference type="GO" id="GO:0015074">
    <property type="term" value="P:DNA integration"/>
    <property type="evidence" value="ECO:0007669"/>
    <property type="project" value="InterPro"/>
</dbReference>